<dbReference type="AlphaFoldDB" id="A0A1H8H8S3"/>
<accession>A0A1H8H8S3</accession>
<gene>
    <name evidence="1" type="ORF">E3O10_14090</name>
</gene>
<proteinExistence type="predicted"/>
<dbReference type="GO" id="GO:0016787">
    <property type="term" value="F:hydrolase activity"/>
    <property type="evidence" value="ECO:0007669"/>
    <property type="project" value="UniProtKB-KW"/>
</dbReference>
<dbReference type="EMBL" id="SOFF01000033">
    <property type="protein sequence ID" value="TFB86740.1"/>
    <property type="molecule type" value="Genomic_DNA"/>
</dbReference>
<keyword evidence="1" id="KW-0378">Hydrolase</keyword>
<dbReference type="OrthoDB" id="3514520at2"/>
<evidence type="ECO:0000313" key="1">
    <source>
        <dbReference type="EMBL" id="TFB86740.1"/>
    </source>
</evidence>
<protein>
    <submittedName>
        <fullName evidence="1">Amidohydrolase</fullName>
    </submittedName>
</protein>
<reference evidence="1 2" key="1">
    <citation type="submission" date="2019-03" db="EMBL/GenBank/DDBJ databases">
        <title>Genomics of glacier-inhabiting Cryobacterium strains.</title>
        <authorList>
            <person name="Liu Q."/>
            <person name="Xin Y.-H."/>
        </authorList>
    </citation>
    <scope>NUCLEOTIDE SEQUENCE [LARGE SCALE GENOMIC DNA]</scope>
    <source>
        <strain evidence="1 2">Hh15</strain>
    </source>
</reference>
<dbReference type="SUPFAM" id="SSF51556">
    <property type="entry name" value="Metallo-dependent hydrolases"/>
    <property type="match status" value="1"/>
</dbReference>
<name>A0A1H8H8S3_9MICO</name>
<dbReference type="InterPro" id="IPR032466">
    <property type="entry name" value="Metal_Hydrolase"/>
</dbReference>
<sequence>MTTHLSPGRGAVYPGFLDAHVHLALIDPVMLPSGGIARVLDLGGWLPDGPRPSMPDLAYAHQFVTVPGGYPSRADWAEPAWTCAVSGAADAAGAVDLQAAAGASVLKITLNSEAGPVLGGEALLALVGRAHHRGLPVVAHAEGAGEAERAFSAGVDAFAHTPFSERLGDDLVNAMAGRMTWISTLDIHGWGSRTAAFEIASDNLRRFHGSGGRVLYGTDLGNGPLRLGLNLREIVALLGAGLTPDDVLAALCSSAPLGLTVADTRVTFVPGERPRDPGAFADWLVTARALTRPELEELA</sequence>
<keyword evidence="2" id="KW-1185">Reference proteome</keyword>
<dbReference type="PANTHER" id="PTHR43135">
    <property type="entry name" value="ALPHA-D-RIBOSE 1-METHYLPHOSPHONATE 5-TRIPHOSPHATE DIPHOSPHATASE"/>
    <property type="match status" value="1"/>
</dbReference>
<organism evidence="1 2">
    <name type="scientific">Cryobacterium luteum</name>
    <dbReference type="NCBI Taxonomy" id="1424661"/>
    <lineage>
        <taxon>Bacteria</taxon>
        <taxon>Bacillati</taxon>
        <taxon>Actinomycetota</taxon>
        <taxon>Actinomycetes</taxon>
        <taxon>Micrococcales</taxon>
        <taxon>Microbacteriaceae</taxon>
        <taxon>Cryobacterium</taxon>
    </lineage>
</organism>
<dbReference type="Proteomes" id="UP000297654">
    <property type="component" value="Unassembled WGS sequence"/>
</dbReference>
<evidence type="ECO:0000313" key="2">
    <source>
        <dbReference type="Proteomes" id="UP000297654"/>
    </source>
</evidence>
<dbReference type="Gene3D" id="3.20.20.140">
    <property type="entry name" value="Metal-dependent hydrolases"/>
    <property type="match status" value="1"/>
</dbReference>
<dbReference type="PANTHER" id="PTHR43135:SF3">
    <property type="entry name" value="ALPHA-D-RIBOSE 1-METHYLPHOSPHONATE 5-TRIPHOSPHATE DIPHOSPHATASE"/>
    <property type="match status" value="1"/>
</dbReference>
<dbReference type="RefSeq" id="WP_092110303.1">
    <property type="nucleotide sequence ID" value="NZ_FOCN01000009.1"/>
</dbReference>
<dbReference type="InterPro" id="IPR051781">
    <property type="entry name" value="Metallo-dep_Hydrolase"/>
</dbReference>
<dbReference type="STRING" id="1424661.SAMN05216281_10933"/>
<comment type="caution">
    <text evidence="1">The sequence shown here is derived from an EMBL/GenBank/DDBJ whole genome shotgun (WGS) entry which is preliminary data.</text>
</comment>